<organism evidence="1 2">
    <name type="scientific">Allorhodopirellula solitaria</name>
    <dbReference type="NCBI Taxonomy" id="2527987"/>
    <lineage>
        <taxon>Bacteria</taxon>
        <taxon>Pseudomonadati</taxon>
        <taxon>Planctomycetota</taxon>
        <taxon>Planctomycetia</taxon>
        <taxon>Pirellulales</taxon>
        <taxon>Pirellulaceae</taxon>
        <taxon>Allorhodopirellula</taxon>
    </lineage>
</organism>
<reference evidence="1 2" key="1">
    <citation type="submission" date="2019-02" db="EMBL/GenBank/DDBJ databases">
        <title>Deep-cultivation of Planctomycetes and their phenomic and genomic characterization uncovers novel biology.</title>
        <authorList>
            <person name="Wiegand S."/>
            <person name="Jogler M."/>
            <person name="Boedeker C."/>
            <person name="Pinto D."/>
            <person name="Vollmers J."/>
            <person name="Rivas-Marin E."/>
            <person name="Kohn T."/>
            <person name="Peeters S.H."/>
            <person name="Heuer A."/>
            <person name="Rast P."/>
            <person name="Oberbeckmann S."/>
            <person name="Bunk B."/>
            <person name="Jeske O."/>
            <person name="Meyerdierks A."/>
            <person name="Storesund J.E."/>
            <person name="Kallscheuer N."/>
            <person name="Luecker S."/>
            <person name="Lage O.M."/>
            <person name="Pohl T."/>
            <person name="Merkel B.J."/>
            <person name="Hornburger P."/>
            <person name="Mueller R.-W."/>
            <person name="Bruemmer F."/>
            <person name="Labrenz M."/>
            <person name="Spormann A.M."/>
            <person name="Op Den Camp H."/>
            <person name="Overmann J."/>
            <person name="Amann R."/>
            <person name="Jetten M.S.M."/>
            <person name="Mascher T."/>
            <person name="Medema M.H."/>
            <person name="Devos D.P."/>
            <person name="Kaster A.-K."/>
            <person name="Ovreas L."/>
            <person name="Rohde M."/>
            <person name="Galperin M.Y."/>
            <person name="Jogler C."/>
        </authorList>
    </citation>
    <scope>NUCLEOTIDE SEQUENCE [LARGE SCALE GENOMIC DNA]</scope>
    <source>
        <strain evidence="1 2">CA85</strain>
    </source>
</reference>
<dbReference type="OrthoDB" id="272977at2"/>
<dbReference type="Proteomes" id="UP000318053">
    <property type="component" value="Unassembled WGS sequence"/>
</dbReference>
<dbReference type="AlphaFoldDB" id="A0A5C5X2G4"/>
<dbReference type="EMBL" id="SJPK01000013">
    <property type="protein sequence ID" value="TWT56422.1"/>
    <property type="molecule type" value="Genomic_DNA"/>
</dbReference>
<evidence type="ECO:0000313" key="2">
    <source>
        <dbReference type="Proteomes" id="UP000318053"/>
    </source>
</evidence>
<keyword evidence="2" id="KW-1185">Reference proteome</keyword>
<gene>
    <name evidence="1" type="ORF">CA85_42350</name>
</gene>
<evidence type="ECO:0000313" key="1">
    <source>
        <dbReference type="EMBL" id="TWT56422.1"/>
    </source>
</evidence>
<proteinExistence type="predicted"/>
<dbReference type="RefSeq" id="WP_146393092.1">
    <property type="nucleotide sequence ID" value="NZ_SJPK01000013.1"/>
</dbReference>
<name>A0A5C5X2G4_9BACT</name>
<comment type="caution">
    <text evidence="1">The sequence shown here is derived from an EMBL/GenBank/DDBJ whole genome shotgun (WGS) entry which is preliminary data.</text>
</comment>
<accession>A0A5C5X2G4</accession>
<sequence length="227" mass="25744">MSDPMNQPKAPSDAAITKFQEAELRIRNPTIAIKLWGEFFSEEEQKRLGGNLETAYANGVVAMWTQLHGGTYVRAVIEIAFRFNFLTPQSREWLLLETGELLNADAAYDDAILKNKLVLNSLTREVHWKRKLIDGPWSHEAKWSFVWELAKHAKVGLPVDSTTFGERKSADYVSKVKSELTNLVGFPIDLADAIRVIAKGTQKLMIDPSQIRLFEHHVGGEIREWTP</sequence>
<protein>
    <submittedName>
        <fullName evidence="1">Uncharacterized protein</fullName>
    </submittedName>
</protein>